<feature type="region of interest" description="Disordered" evidence="1">
    <location>
        <begin position="531"/>
        <end position="571"/>
    </location>
</feature>
<feature type="compositionally biased region" description="Acidic residues" evidence="1">
    <location>
        <begin position="81"/>
        <end position="92"/>
    </location>
</feature>
<evidence type="ECO:0000259" key="2">
    <source>
        <dbReference type="Pfam" id="PF23079"/>
    </source>
</evidence>
<dbReference type="AlphaFoldDB" id="A0A6B0VEE1"/>
<dbReference type="InterPro" id="IPR056549">
    <property type="entry name" value="HTH_NOL4"/>
</dbReference>
<feature type="region of interest" description="Disordered" evidence="1">
    <location>
        <begin position="1"/>
        <end position="24"/>
    </location>
</feature>
<protein>
    <submittedName>
        <fullName evidence="3">Putative nucleolar protein 4</fullName>
    </submittedName>
</protein>
<organism evidence="3">
    <name type="scientific">Ixodes ricinus</name>
    <name type="common">Common tick</name>
    <name type="synonym">Acarus ricinus</name>
    <dbReference type="NCBI Taxonomy" id="34613"/>
    <lineage>
        <taxon>Eukaryota</taxon>
        <taxon>Metazoa</taxon>
        <taxon>Ecdysozoa</taxon>
        <taxon>Arthropoda</taxon>
        <taxon>Chelicerata</taxon>
        <taxon>Arachnida</taxon>
        <taxon>Acari</taxon>
        <taxon>Parasitiformes</taxon>
        <taxon>Ixodida</taxon>
        <taxon>Ixodoidea</taxon>
        <taxon>Ixodidae</taxon>
        <taxon>Ixodinae</taxon>
        <taxon>Ixodes</taxon>
    </lineage>
</organism>
<name>A0A6B0VEE1_IXORI</name>
<feature type="compositionally biased region" description="Low complexity" evidence="1">
    <location>
        <begin position="105"/>
        <end position="128"/>
    </location>
</feature>
<feature type="compositionally biased region" description="Acidic residues" evidence="1">
    <location>
        <begin position="431"/>
        <end position="447"/>
    </location>
</feature>
<feature type="region of interest" description="Disordered" evidence="1">
    <location>
        <begin position="303"/>
        <end position="379"/>
    </location>
</feature>
<evidence type="ECO:0000256" key="1">
    <source>
        <dbReference type="SAM" id="MobiDB-lite"/>
    </source>
</evidence>
<dbReference type="Pfam" id="PF23079">
    <property type="entry name" value="HTH_NOL4_2nd"/>
    <property type="match status" value="1"/>
</dbReference>
<feature type="compositionally biased region" description="Basic and acidic residues" evidence="1">
    <location>
        <begin position="71"/>
        <end position="80"/>
    </location>
</feature>
<feature type="compositionally biased region" description="Basic residues" evidence="1">
    <location>
        <begin position="1"/>
        <end position="13"/>
    </location>
</feature>
<reference evidence="3" key="1">
    <citation type="submission" date="2019-12" db="EMBL/GenBank/DDBJ databases">
        <title>An insight into the sialome of adult female Ixodes ricinus ticks feeding for 6 days.</title>
        <authorList>
            <person name="Perner J."/>
            <person name="Ribeiro J.M.C."/>
        </authorList>
    </citation>
    <scope>NUCLEOTIDE SEQUENCE</scope>
    <source>
        <strain evidence="3">Semi-engorged</strain>
        <tissue evidence="3">Salivary glands</tissue>
    </source>
</reference>
<proteinExistence type="predicted"/>
<feature type="region of interest" description="Disordered" evidence="1">
    <location>
        <begin position="415"/>
        <end position="501"/>
    </location>
</feature>
<feature type="domain" description="Nucleolar protein 4 helical" evidence="2">
    <location>
        <begin position="576"/>
        <end position="673"/>
    </location>
</feature>
<sequence length="937" mass="99380">MEKRLHNTRHAARQARNTAGTCTTRTATAVTTHSSNTTASIGAAAATATTISTTAAAAAAAEDMSSRHHPQRQEQTLHDSSDDEEEEQDDEQTTTSPSESPPPSTTMSTAAPAPSAVSTSPTSTSSSPEQMYNGFQSWALRTYGDSAKTKTVTRKKYQRILKILKGEEQTSAENSKFRFWVKAKGFKMGLPPGHVPQAHRGVKPSDQVLFVPCSKLKKGSEGETTVYKRVAVVENFFDIIYGVHVEMDGRGGKHAGQKRTYKAIAELYAFLPREAVTHFLMSCSDCQKRMHLTNGCLTGVTSTTTPTNNNNNGGGATPELASPGYPGNGCATPGSAPSTDVISGGDCGSGAISTSSPESSPDGDASGGGGGDGGALGACVAEPGTTPAVIAAELDFSVPITTAYLKHMRSLGLSDGDALNHKEDSTFGSDDLSDEDGSPNYDDDDSPDTCVDAKEEDDVAMAEGGSAPGSDAEHGVAPTRKSGASPREGAGGLTPAAPSTTALGDVEGVRWSDQQPLNMTSRLGADQAYDRTLSPPATHQGGEHTPDDLSASTKEEDEEDDDDEQDKLDINSYDPERLKAFNMFVRLFVDENLDRMVPISRQPKEKIQAIIDSCSRQFPEFSERSRKRIRTYLKSCRRTKRTRDLNGWDGRAAVPHLTSPLAEQILASACENETNNAKRMRLGLQPLVTDSDGAGRSTTPSFHPAVGVTPSHSSISTPVAVTPTTNVSSQLISRLTSPIISSTPNGNAVAVTVATANPVTTSNNVEVTTVCPFHLHHHHQQFHHQLHNNTTSANIISSSNAVSTTNGTVVVTATPATVTSFMNGTTTPHTHTHHHHNCFAGGTGNNGSVSNIGNTTNGHHYHTHHRHLAVSTGNGPTDLSIKKCAGNGTAERPTALKYSLNPTEVNAVKQLIAGYRESAAFLLRSADELEQLLLQQN</sequence>
<feature type="compositionally biased region" description="Acidic residues" evidence="1">
    <location>
        <begin position="555"/>
        <end position="566"/>
    </location>
</feature>
<accession>A0A6B0VEE1</accession>
<dbReference type="PANTHER" id="PTHR12449">
    <property type="entry name" value="DEATH DOMAIN-CONTAINING PROTEIN"/>
    <property type="match status" value="1"/>
</dbReference>
<feature type="region of interest" description="Disordered" evidence="1">
    <location>
        <begin position="57"/>
        <end position="130"/>
    </location>
</feature>
<dbReference type="EMBL" id="GIFC01018717">
    <property type="protein sequence ID" value="MXV00801.1"/>
    <property type="molecule type" value="Transcribed_RNA"/>
</dbReference>
<feature type="compositionally biased region" description="Gly residues" evidence="1">
    <location>
        <begin position="365"/>
        <end position="376"/>
    </location>
</feature>
<evidence type="ECO:0000313" key="3">
    <source>
        <dbReference type="EMBL" id="MXV00801.1"/>
    </source>
</evidence>
<dbReference type="PANTHER" id="PTHR12449:SF22">
    <property type="entry name" value="NUCLEOLAR PROTEIN 4"/>
    <property type="match status" value="1"/>
</dbReference>
<dbReference type="InterPro" id="IPR039788">
    <property type="entry name" value="NOL4/NOL4L"/>
</dbReference>